<dbReference type="SUPFAM" id="SSF54909">
    <property type="entry name" value="Dimeric alpha+beta barrel"/>
    <property type="match status" value="1"/>
</dbReference>
<accession>X1AVV2</accession>
<dbReference type="InterPro" id="IPR019887">
    <property type="entry name" value="Tscrpt_reg_AsnC/Lrp_C"/>
</dbReference>
<gene>
    <name evidence="2" type="ORF">S01H4_30887</name>
</gene>
<evidence type="ECO:0000259" key="1">
    <source>
        <dbReference type="Pfam" id="PF01037"/>
    </source>
</evidence>
<dbReference type="AlphaFoldDB" id="X1AVV2"/>
<protein>
    <recommendedName>
        <fullName evidence="1">Transcription regulator AsnC/Lrp ligand binding domain-containing protein</fullName>
    </recommendedName>
</protein>
<name>X1AVV2_9ZZZZ</name>
<feature type="domain" description="Transcription regulator AsnC/Lrp ligand binding" evidence="1">
    <location>
        <begin position="6"/>
        <end position="74"/>
    </location>
</feature>
<evidence type="ECO:0000313" key="2">
    <source>
        <dbReference type="EMBL" id="GAG76343.1"/>
    </source>
</evidence>
<dbReference type="EMBL" id="BART01015984">
    <property type="protein sequence ID" value="GAG76343.1"/>
    <property type="molecule type" value="Genomic_DNA"/>
</dbReference>
<dbReference type="Gene3D" id="3.30.70.920">
    <property type="match status" value="1"/>
</dbReference>
<comment type="caution">
    <text evidence="2">The sequence shown here is derived from an EMBL/GenBank/DDBJ whole genome shotgun (WGS) entry which is preliminary data.</text>
</comment>
<reference evidence="2" key="1">
    <citation type="journal article" date="2014" name="Front. Microbiol.">
        <title>High frequency of phylogenetically diverse reductive dehalogenase-homologous genes in deep subseafloor sedimentary metagenomes.</title>
        <authorList>
            <person name="Kawai M."/>
            <person name="Futagami T."/>
            <person name="Toyoda A."/>
            <person name="Takaki Y."/>
            <person name="Nishi S."/>
            <person name="Hori S."/>
            <person name="Arai W."/>
            <person name="Tsubouchi T."/>
            <person name="Morono Y."/>
            <person name="Uchiyama I."/>
            <person name="Ito T."/>
            <person name="Fujiyama A."/>
            <person name="Inagaki F."/>
            <person name="Takami H."/>
        </authorList>
    </citation>
    <scope>NUCLEOTIDE SEQUENCE</scope>
    <source>
        <strain evidence="2">Expedition CK06-06</strain>
    </source>
</reference>
<dbReference type="Pfam" id="PF01037">
    <property type="entry name" value="AsnC_trans_reg"/>
    <property type="match status" value="1"/>
</dbReference>
<dbReference type="InterPro" id="IPR011008">
    <property type="entry name" value="Dimeric_a/b-barrel"/>
</dbReference>
<sequence>MAKAYVLIETAVGRNKEVVATLSQLKGVKSVDTVTGPYDIVAVIEGGNLNDVGDLVTGKIQPLAGITRTVTCLATGTVNTKIGSGI</sequence>
<proteinExistence type="predicted"/>
<organism evidence="2">
    <name type="scientific">marine sediment metagenome</name>
    <dbReference type="NCBI Taxonomy" id="412755"/>
    <lineage>
        <taxon>unclassified sequences</taxon>
        <taxon>metagenomes</taxon>
        <taxon>ecological metagenomes</taxon>
    </lineage>
</organism>